<feature type="transmembrane region" description="Helical" evidence="6">
    <location>
        <begin position="20"/>
        <end position="43"/>
    </location>
</feature>
<name>A0ABW4YIG8_9BACL</name>
<keyword evidence="2 6" id="KW-0813">Transport</keyword>
<keyword evidence="5 6" id="KW-0472">Membrane</keyword>
<keyword evidence="3 6" id="KW-0812">Transmembrane</keyword>
<evidence type="ECO:0000256" key="2">
    <source>
        <dbReference type="ARBA" id="ARBA00022448"/>
    </source>
</evidence>
<feature type="domain" description="ABC transmembrane type-1" evidence="7">
    <location>
        <begin position="79"/>
        <end position="301"/>
    </location>
</feature>
<dbReference type="Gene3D" id="1.10.3720.10">
    <property type="entry name" value="MetI-like"/>
    <property type="match status" value="1"/>
</dbReference>
<dbReference type="EMBL" id="JBHUHO010000020">
    <property type="protein sequence ID" value="MFD2115507.1"/>
    <property type="molecule type" value="Genomic_DNA"/>
</dbReference>
<gene>
    <name evidence="8" type="ORF">ACFSJH_07155</name>
</gene>
<evidence type="ECO:0000256" key="6">
    <source>
        <dbReference type="RuleBase" id="RU363032"/>
    </source>
</evidence>
<evidence type="ECO:0000256" key="1">
    <source>
        <dbReference type="ARBA" id="ARBA00004141"/>
    </source>
</evidence>
<dbReference type="InterPro" id="IPR035906">
    <property type="entry name" value="MetI-like_sf"/>
</dbReference>
<feature type="transmembrane region" description="Helical" evidence="6">
    <location>
        <begin position="280"/>
        <end position="299"/>
    </location>
</feature>
<sequence>MKANTERIRLFKRQLPFHVFVWLGIAFLLIFSYTPMFGVIMAFKDYKITSGIVGIFTSPWIGLKHFEQLINDYNFPNLVRNTLAISVLKMVFSFPVPIVFALMLNEVRHSFVKRFVQTVSYMPHFISWVVVMGMSFAFFSTETGLINDFLLSTGIINKPIGVLTNPDSFWGLAVGTAIWKETGWWTIIFLAAIAGIDPGLYEAAEIDGAGRLKRIWHITLPGMKSSIIVILILSIGSMLGGGLVGSNFEQSMLLGNALNHDKSQIIQTYAFQIGLSQGRFAFAAAIDLIQSLIAVLLVTSSNYISRKVSGEGLY</sequence>
<dbReference type="Proteomes" id="UP001597362">
    <property type="component" value="Unassembled WGS sequence"/>
</dbReference>
<evidence type="ECO:0000313" key="8">
    <source>
        <dbReference type="EMBL" id="MFD2115507.1"/>
    </source>
</evidence>
<dbReference type="CDD" id="cd06261">
    <property type="entry name" value="TM_PBP2"/>
    <property type="match status" value="1"/>
</dbReference>
<feature type="transmembrane region" description="Helical" evidence="6">
    <location>
        <begin position="125"/>
        <end position="141"/>
    </location>
</feature>
<dbReference type="RefSeq" id="WP_377770737.1">
    <property type="nucleotide sequence ID" value="NZ_JBHUHO010000020.1"/>
</dbReference>
<comment type="caution">
    <text evidence="8">The sequence shown here is derived from an EMBL/GenBank/DDBJ whole genome shotgun (WGS) entry which is preliminary data.</text>
</comment>
<dbReference type="PANTHER" id="PTHR43496:SF1">
    <property type="entry name" value="POLYGALACTURONAN_RHAMNOGALACTURONAN TRANSPORT SYSTEM PERMEASE PROTEIN YTEP"/>
    <property type="match status" value="1"/>
</dbReference>
<evidence type="ECO:0000256" key="5">
    <source>
        <dbReference type="ARBA" id="ARBA00023136"/>
    </source>
</evidence>
<keyword evidence="9" id="KW-1185">Reference proteome</keyword>
<feature type="transmembrane region" description="Helical" evidence="6">
    <location>
        <begin position="83"/>
        <end position="104"/>
    </location>
</feature>
<reference evidence="9" key="1">
    <citation type="journal article" date="2019" name="Int. J. Syst. Evol. Microbiol.">
        <title>The Global Catalogue of Microorganisms (GCM) 10K type strain sequencing project: providing services to taxonomists for standard genome sequencing and annotation.</title>
        <authorList>
            <consortium name="The Broad Institute Genomics Platform"/>
            <consortium name="The Broad Institute Genome Sequencing Center for Infectious Disease"/>
            <person name="Wu L."/>
            <person name="Ma J."/>
        </authorList>
    </citation>
    <scope>NUCLEOTIDE SEQUENCE [LARGE SCALE GENOMIC DNA]</scope>
    <source>
        <strain evidence="9">GH52</strain>
    </source>
</reference>
<dbReference type="PANTHER" id="PTHR43496">
    <property type="entry name" value="PROTEIN LPLB"/>
    <property type="match status" value="1"/>
</dbReference>
<protein>
    <submittedName>
        <fullName evidence="8">ABC transporter permease</fullName>
    </submittedName>
</protein>
<keyword evidence="4 6" id="KW-1133">Transmembrane helix</keyword>
<evidence type="ECO:0000256" key="3">
    <source>
        <dbReference type="ARBA" id="ARBA00022692"/>
    </source>
</evidence>
<dbReference type="PROSITE" id="PS50928">
    <property type="entry name" value="ABC_TM1"/>
    <property type="match status" value="1"/>
</dbReference>
<comment type="similarity">
    <text evidence="6">Belongs to the binding-protein-dependent transport system permease family.</text>
</comment>
<organism evidence="8 9">
    <name type="scientific">Paenibacillus yanchengensis</name>
    <dbReference type="NCBI Taxonomy" id="2035833"/>
    <lineage>
        <taxon>Bacteria</taxon>
        <taxon>Bacillati</taxon>
        <taxon>Bacillota</taxon>
        <taxon>Bacilli</taxon>
        <taxon>Bacillales</taxon>
        <taxon>Paenibacillaceae</taxon>
        <taxon>Paenibacillus</taxon>
    </lineage>
</organism>
<feature type="transmembrane region" description="Helical" evidence="6">
    <location>
        <begin position="225"/>
        <end position="244"/>
    </location>
</feature>
<dbReference type="SUPFAM" id="SSF161098">
    <property type="entry name" value="MetI-like"/>
    <property type="match status" value="1"/>
</dbReference>
<dbReference type="Pfam" id="PF00528">
    <property type="entry name" value="BPD_transp_1"/>
    <property type="match status" value="1"/>
</dbReference>
<accession>A0ABW4YIG8</accession>
<proteinExistence type="inferred from homology"/>
<evidence type="ECO:0000313" key="9">
    <source>
        <dbReference type="Proteomes" id="UP001597362"/>
    </source>
</evidence>
<feature type="transmembrane region" description="Helical" evidence="6">
    <location>
        <begin position="184"/>
        <end position="204"/>
    </location>
</feature>
<evidence type="ECO:0000259" key="7">
    <source>
        <dbReference type="PROSITE" id="PS50928"/>
    </source>
</evidence>
<evidence type="ECO:0000256" key="4">
    <source>
        <dbReference type="ARBA" id="ARBA00022989"/>
    </source>
</evidence>
<comment type="subcellular location">
    <subcellularLocation>
        <location evidence="6">Cell membrane</location>
        <topology evidence="6">Multi-pass membrane protein</topology>
    </subcellularLocation>
    <subcellularLocation>
        <location evidence="1">Membrane</location>
        <topology evidence="1">Multi-pass membrane protein</topology>
    </subcellularLocation>
</comment>
<dbReference type="InterPro" id="IPR000515">
    <property type="entry name" value="MetI-like"/>
</dbReference>